<reference evidence="3 4" key="1">
    <citation type="submission" date="2023-06" db="EMBL/GenBank/DDBJ databases">
        <authorList>
            <person name="Ye Y.-Q."/>
            <person name="Du Z.-J."/>
        </authorList>
    </citation>
    <scope>NUCLEOTIDE SEQUENCE [LARGE SCALE GENOMIC DNA]</scope>
    <source>
        <strain evidence="3 4">SDUM287046</strain>
    </source>
</reference>
<organism evidence="3 4">
    <name type="scientific">Aequorivita aurantiaca</name>
    <dbReference type="NCBI Taxonomy" id="3053356"/>
    <lineage>
        <taxon>Bacteria</taxon>
        <taxon>Pseudomonadati</taxon>
        <taxon>Bacteroidota</taxon>
        <taxon>Flavobacteriia</taxon>
        <taxon>Flavobacteriales</taxon>
        <taxon>Flavobacteriaceae</taxon>
        <taxon>Aequorivita</taxon>
    </lineage>
</organism>
<dbReference type="GO" id="GO:0008168">
    <property type="term" value="F:methyltransferase activity"/>
    <property type="evidence" value="ECO:0007669"/>
    <property type="project" value="UniProtKB-KW"/>
</dbReference>
<keyword evidence="4" id="KW-1185">Reference proteome</keyword>
<evidence type="ECO:0000313" key="3">
    <source>
        <dbReference type="EMBL" id="MDN3723528.1"/>
    </source>
</evidence>
<evidence type="ECO:0000259" key="2">
    <source>
        <dbReference type="Pfam" id="PF22013"/>
    </source>
</evidence>
<dbReference type="InterPro" id="IPR054168">
    <property type="entry name" value="PG_1098_Fer"/>
</dbReference>
<dbReference type="Pfam" id="PF22013">
    <property type="entry name" value="PG_1098_Fer"/>
    <property type="match status" value="1"/>
</dbReference>
<dbReference type="EMBL" id="JAUGQQ010000002">
    <property type="protein sequence ID" value="MDN3723528.1"/>
    <property type="molecule type" value="Genomic_DNA"/>
</dbReference>
<dbReference type="RefSeq" id="WP_290253621.1">
    <property type="nucleotide sequence ID" value="NZ_JAUGQQ010000002.1"/>
</dbReference>
<keyword evidence="3" id="KW-0489">Methyltransferase</keyword>
<accession>A0ABT8DEG2</accession>
<dbReference type="SUPFAM" id="SSF53335">
    <property type="entry name" value="S-adenosyl-L-methionine-dependent methyltransferases"/>
    <property type="match status" value="1"/>
</dbReference>
<protein>
    <submittedName>
        <fullName evidence="3">Class I SAM-dependent methyltransferase</fullName>
    </submittedName>
</protein>
<evidence type="ECO:0000313" key="4">
    <source>
        <dbReference type="Proteomes" id="UP001244787"/>
    </source>
</evidence>
<dbReference type="InterPro" id="IPR029063">
    <property type="entry name" value="SAM-dependent_MTases_sf"/>
</dbReference>
<dbReference type="Pfam" id="PF18096">
    <property type="entry name" value="Thump_like"/>
    <property type="match status" value="1"/>
</dbReference>
<comment type="caution">
    <text evidence="3">The sequence shown here is derived from an EMBL/GenBank/DDBJ whole genome shotgun (WGS) entry which is preliminary data.</text>
</comment>
<proteinExistence type="predicted"/>
<dbReference type="InterPro" id="IPR041497">
    <property type="entry name" value="Thump-like"/>
</dbReference>
<dbReference type="GO" id="GO:0032259">
    <property type="term" value="P:methylation"/>
    <property type="evidence" value="ECO:0007669"/>
    <property type="project" value="UniProtKB-KW"/>
</dbReference>
<feature type="domain" description="PG-1098 ferredoxin-like" evidence="2">
    <location>
        <begin position="275"/>
        <end position="317"/>
    </location>
</feature>
<evidence type="ECO:0000259" key="1">
    <source>
        <dbReference type="Pfam" id="PF18096"/>
    </source>
</evidence>
<dbReference type="Proteomes" id="UP001244787">
    <property type="component" value="Unassembled WGS sequence"/>
</dbReference>
<sequence length="389" mass="44524">MFNTALLKTEVQDFIRNFQGDISKLAFSYSPFENVSVKELMQQIESRKKAEKKLPTWFKTRNILFPPKKNLEQTSSEITAKYKATLISGDSIADITGGFGVDSFYFSDNFNSVIHFETDEALSNLAKHNFQVFGKENVSFLVKDGLEAIFQKHFNVIYADPSRRHDKKGKVFMLADCQPNIPDNIKRILEHCDTFLLKSSPMLDMSIGLDELKNVKQIHIVAVENEVKELLWLLEKTSVGKTEIKTINFTKSGAENFDFEWNKSANAEYDFARNYLFEPNAAILKSGAFTLISKKFKLKKLHQNTHLYTGNNMIDFPGRSFFIEKIVPYSKAEMRAALTFKKANIATRNFPESVESLRKKWKIADGGSVYLFFVTNVANKKEMIICSKV</sequence>
<dbReference type="Gene3D" id="3.40.50.150">
    <property type="entry name" value="Vaccinia Virus protein VP39"/>
    <property type="match status" value="1"/>
</dbReference>
<gene>
    <name evidence="3" type="ORF">QRD02_03965</name>
</gene>
<name>A0ABT8DEG2_9FLAO</name>
<dbReference type="Gene3D" id="1.10.10.1110">
    <property type="entry name" value="Methyltransferase PG1098, N-terminal domain"/>
    <property type="match status" value="1"/>
</dbReference>
<feature type="domain" description="THUMP-like" evidence="1">
    <location>
        <begin position="318"/>
        <end position="388"/>
    </location>
</feature>
<keyword evidence="3" id="KW-0808">Transferase</keyword>